<feature type="domain" description="HTH gntR-type" evidence="4">
    <location>
        <begin position="12"/>
        <end position="79"/>
    </location>
</feature>
<dbReference type="PANTHER" id="PTHR43537">
    <property type="entry name" value="TRANSCRIPTIONAL REGULATOR, GNTR FAMILY"/>
    <property type="match status" value="1"/>
</dbReference>
<keyword evidence="6" id="KW-1185">Reference proteome</keyword>
<dbReference type="RefSeq" id="WP_338446404.1">
    <property type="nucleotide sequence ID" value="NZ_CP144918.1"/>
</dbReference>
<dbReference type="Pfam" id="PF07729">
    <property type="entry name" value="FCD"/>
    <property type="match status" value="1"/>
</dbReference>
<organism evidence="5 6">
    <name type="scientific">Pelagerythrobacter marensis</name>
    <dbReference type="NCBI Taxonomy" id="543877"/>
    <lineage>
        <taxon>Bacteria</taxon>
        <taxon>Pseudomonadati</taxon>
        <taxon>Pseudomonadota</taxon>
        <taxon>Alphaproteobacteria</taxon>
        <taxon>Sphingomonadales</taxon>
        <taxon>Erythrobacteraceae</taxon>
        <taxon>Pelagerythrobacter</taxon>
    </lineage>
</organism>
<name>A0ABZ2D3S1_9SPHN</name>
<protein>
    <submittedName>
        <fullName evidence="5">GntR family transcriptional regulator</fullName>
    </submittedName>
</protein>
<dbReference type="SMART" id="SM00895">
    <property type="entry name" value="FCD"/>
    <property type="match status" value="1"/>
</dbReference>
<keyword evidence="3" id="KW-0804">Transcription</keyword>
<evidence type="ECO:0000259" key="4">
    <source>
        <dbReference type="PROSITE" id="PS50949"/>
    </source>
</evidence>
<proteinExistence type="predicted"/>
<evidence type="ECO:0000256" key="2">
    <source>
        <dbReference type="ARBA" id="ARBA00023125"/>
    </source>
</evidence>
<dbReference type="PROSITE" id="PS50949">
    <property type="entry name" value="HTH_GNTR"/>
    <property type="match status" value="1"/>
</dbReference>
<keyword evidence="2" id="KW-0238">DNA-binding</keyword>
<evidence type="ECO:0000256" key="1">
    <source>
        <dbReference type="ARBA" id="ARBA00023015"/>
    </source>
</evidence>
<sequence>MEKPLGKRTKSSPSGQDIADWLRERIRKGRFVPGQRLVEIDIIESTGGSRAKVREAFQRLEAERLVVIEEFRGASVRKASMREIREIYRLRVALEGQCAADFASDGTAKDKARLRELQRELDACVNDNASERFARLNGEWHDHVIKGAKNRLIRDVLARLTVPINRLLFESFYDTRWLRKANIDHQGITHAILAGDSAKAGALMRRHIEDGEKTLSTIASEFSE</sequence>
<dbReference type="InterPro" id="IPR036390">
    <property type="entry name" value="WH_DNA-bd_sf"/>
</dbReference>
<dbReference type="SUPFAM" id="SSF48008">
    <property type="entry name" value="GntR ligand-binding domain-like"/>
    <property type="match status" value="1"/>
</dbReference>
<dbReference type="Gene3D" id="1.10.10.10">
    <property type="entry name" value="Winged helix-like DNA-binding domain superfamily/Winged helix DNA-binding domain"/>
    <property type="match status" value="1"/>
</dbReference>
<dbReference type="SMART" id="SM00345">
    <property type="entry name" value="HTH_GNTR"/>
    <property type="match status" value="1"/>
</dbReference>
<dbReference type="Proteomes" id="UP001335183">
    <property type="component" value="Chromosome"/>
</dbReference>
<dbReference type="InterPro" id="IPR036388">
    <property type="entry name" value="WH-like_DNA-bd_sf"/>
</dbReference>
<dbReference type="SUPFAM" id="SSF46785">
    <property type="entry name" value="Winged helix' DNA-binding domain"/>
    <property type="match status" value="1"/>
</dbReference>
<evidence type="ECO:0000256" key="3">
    <source>
        <dbReference type="ARBA" id="ARBA00023163"/>
    </source>
</evidence>
<accession>A0ABZ2D3S1</accession>
<gene>
    <name evidence="5" type="ORF">V5F89_00995</name>
</gene>
<reference evidence="5 6" key="1">
    <citation type="submission" date="2024-02" db="EMBL/GenBank/DDBJ databases">
        <title>The whole genome sequence of five bacterial samples isolated from Abu Dhabi Sabkha-shore region.</title>
        <authorList>
            <person name="Sudalaimuthuasari N."/>
            <person name="Sarfraz B."/>
            <person name="Tuyisabe J.D."/>
            <person name="Mugisha Ntwali L.D.M."/>
            <person name="Ali A.I.A.A."/>
            <person name="Almansoori S.Z.A."/>
            <person name="Alajami H.S.A."/>
            <person name="Almeqbaali A.A.S."/>
            <person name="Kundu B."/>
            <person name="Saeed E.E."/>
            <person name="Sukumarinath V."/>
            <person name="Mishra A.K."/>
            <person name="Hazzouri K.M."/>
            <person name="Almaskari R."/>
            <person name="Sharma A.K."/>
            <person name="Amiri K.M.A."/>
        </authorList>
    </citation>
    <scope>NUCLEOTIDE SEQUENCE [LARGE SCALE GENOMIC DNA]</scope>
    <source>
        <strain evidence="6">kcgeb_sd</strain>
    </source>
</reference>
<dbReference type="Gene3D" id="1.20.120.530">
    <property type="entry name" value="GntR ligand-binding domain-like"/>
    <property type="match status" value="1"/>
</dbReference>
<dbReference type="Pfam" id="PF00392">
    <property type="entry name" value="GntR"/>
    <property type="match status" value="1"/>
</dbReference>
<dbReference type="InterPro" id="IPR008920">
    <property type="entry name" value="TF_FadR/GntR_C"/>
</dbReference>
<dbReference type="InterPro" id="IPR011711">
    <property type="entry name" value="GntR_C"/>
</dbReference>
<dbReference type="EMBL" id="CP144918">
    <property type="protein sequence ID" value="WWA47514.1"/>
    <property type="molecule type" value="Genomic_DNA"/>
</dbReference>
<evidence type="ECO:0000313" key="5">
    <source>
        <dbReference type="EMBL" id="WWA47514.1"/>
    </source>
</evidence>
<dbReference type="PANTHER" id="PTHR43537:SF49">
    <property type="entry name" value="TRANSCRIPTIONAL REGULATORY PROTEIN"/>
    <property type="match status" value="1"/>
</dbReference>
<dbReference type="InterPro" id="IPR000524">
    <property type="entry name" value="Tscrpt_reg_HTH_GntR"/>
</dbReference>
<evidence type="ECO:0000313" key="6">
    <source>
        <dbReference type="Proteomes" id="UP001335183"/>
    </source>
</evidence>
<keyword evidence="1" id="KW-0805">Transcription regulation</keyword>